<dbReference type="Pfam" id="PF00507">
    <property type="entry name" value="Oxidored_q4"/>
    <property type="match status" value="1"/>
</dbReference>
<comment type="subcellular location">
    <subcellularLocation>
        <location evidence="1">Membrane</location>
    </subcellularLocation>
    <subcellularLocation>
        <location evidence="9">Mitochondrion membrane</location>
        <topology evidence="9">Multi-pass membrane protein</topology>
    </subcellularLocation>
</comment>
<dbReference type="GO" id="GO:0030964">
    <property type="term" value="C:NADH dehydrogenase complex"/>
    <property type="evidence" value="ECO:0007669"/>
    <property type="project" value="TreeGrafter"/>
</dbReference>
<geneLocation type="mitochondrion" evidence="10"/>
<comment type="function">
    <text evidence="9">Core subunit of the mitochondrial membrane respiratory chain NADH dehydrogenase (Complex I) which catalyzes electron transfer from NADH through the respiratory chain, using ubiquinone as an electron acceptor. Essential for the catalytic activity of complex I.</text>
</comment>
<feature type="transmembrane region" description="Helical" evidence="9">
    <location>
        <begin position="6"/>
        <end position="25"/>
    </location>
</feature>
<keyword evidence="9" id="KW-1278">Translocase</keyword>
<keyword evidence="5 9" id="KW-0812">Transmembrane</keyword>
<dbReference type="PANTHER" id="PTHR11058:SF9">
    <property type="entry name" value="NADH-UBIQUINONE OXIDOREDUCTASE CHAIN 3"/>
    <property type="match status" value="1"/>
</dbReference>
<keyword evidence="9" id="KW-0520">NAD</keyword>
<dbReference type="InterPro" id="IPR000440">
    <property type="entry name" value="NADH_UbQ/plastoQ_OxRdtase_su3"/>
</dbReference>
<dbReference type="RefSeq" id="YP_010172172.1">
    <property type="nucleotide sequence ID" value="NC_057632.1"/>
</dbReference>
<organism evidence="10">
    <name type="scientific">Sinopoppia nigroflagella</name>
    <dbReference type="NCBI Taxonomy" id="2803872"/>
    <lineage>
        <taxon>Eukaryota</taxon>
        <taxon>Metazoa</taxon>
        <taxon>Ecdysozoa</taxon>
        <taxon>Arthropoda</taxon>
        <taxon>Hexapoda</taxon>
        <taxon>Insecta</taxon>
        <taxon>Pterygota</taxon>
        <taxon>Neoptera</taxon>
        <taxon>Endopterygota</taxon>
        <taxon>Hymenoptera</taxon>
        <taxon>Tenthredinoidea</taxon>
        <taxon>Tenthredinidae</taxon>
        <taxon>Heterarthrinae</taxon>
        <taxon>Sinopoppia</taxon>
    </lineage>
</organism>
<dbReference type="GO" id="GO:0031966">
    <property type="term" value="C:mitochondrial membrane"/>
    <property type="evidence" value="ECO:0007669"/>
    <property type="project" value="UniProtKB-SubCell"/>
</dbReference>
<evidence type="ECO:0000256" key="3">
    <source>
        <dbReference type="ARBA" id="ARBA00021007"/>
    </source>
</evidence>
<evidence type="ECO:0000256" key="8">
    <source>
        <dbReference type="ARBA" id="ARBA00049551"/>
    </source>
</evidence>
<comment type="catalytic activity">
    <reaction evidence="8 9">
        <text>a ubiquinone + NADH + 5 H(+)(in) = a ubiquinol + NAD(+) + 4 H(+)(out)</text>
        <dbReference type="Rhea" id="RHEA:29091"/>
        <dbReference type="Rhea" id="RHEA-COMP:9565"/>
        <dbReference type="Rhea" id="RHEA-COMP:9566"/>
        <dbReference type="ChEBI" id="CHEBI:15378"/>
        <dbReference type="ChEBI" id="CHEBI:16389"/>
        <dbReference type="ChEBI" id="CHEBI:17976"/>
        <dbReference type="ChEBI" id="CHEBI:57540"/>
        <dbReference type="ChEBI" id="CHEBI:57945"/>
        <dbReference type="EC" id="7.1.1.2"/>
    </reaction>
</comment>
<comment type="similarity">
    <text evidence="2 9">Belongs to the complex I subunit 3 family.</text>
</comment>
<keyword evidence="7 9" id="KW-0472">Membrane</keyword>
<sequence>MFLIFMNMLMIWLLTLFIMMLASMISKKTFYDREKNTPFECGFDPKSKSRLPFSMRFFLIALIFLIFDVEIALMLPITFIINLSNFKIWLILSSYFIFILLLGVYYEWNYGALNWLN</sequence>
<evidence type="ECO:0000313" key="10">
    <source>
        <dbReference type="EMBL" id="QSF20070.1"/>
    </source>
</evidence>
<protein>
    <recommendedName>
        <fullName evidence="3 9">NADH-ubiquinone oxidoreductase chain 3</fullName>
        <ecNumber evidence="9">7.1.1.2</ecNumber>
    </recommendedName>
</protein>
<evidence type="ECO:0000256" key="2">
    <source>
        <dbReference type="ARBA" id="ARBA00008472"/>
    </source>
</evidence>
<dbReference type="CTD" id="4537"/>
<feature type="transmembrane region" description="Helical" evidence="9">
    <location>
        <begin position="57"/>
        <end position="82"/>
    </location>
</feature>
<keyword evidence="6 9" id="KW-1133">Transmembrane helix</keyword>
<evidence type="ECO:0000256" key="1">
    <source>
        <dbReference type="ARBA" id="ARBA00004370"/>
    </source>
</evidence>
<keyword evidence="9" id="KW-0679">Respiratory chain</keyword>
<reference evidence="10" key="1">
    <citation type="submission" date="2021-01" db="EMBL/GenBank/DDBJ databases">
        <title>Mitochondrial genome of Sinopoppia nigroflagella.</title>
        <authorList>
            <person name="Wan S."/>
            <person name="Wei M."/>
            <person name="Niu G."/>
        </authorList>
    </citation>
    <scope>NUCLEOTIDE SEQUENCE</scope>
</reference>
<dbReference type="EC" id="7.1.1.2" evidence="9"/>
<dbReference type="PANTHER" id="PTHR11058">
    <property type="entry name" value="NADH-UBIQUINONE OXIDOREDUCTASE CHAIN 3"/>
    <property type="match status" value="1"/>
</dbReference>
<evidence type="ECO:0000256" key="5">
    <source>
        <dbReference type="ARBA" id="ARBA00022692"/>
    </source>
</evidence>
<accession>A0A897G160</accession>
<evidence type="ECO:0000256" key="6">
    <source>
        <dbReference type="ARBA" id="ARBA00022989"/>
    </source>
</evidence>
<keyword evidence="9" id="KW-0830">Ubiquinone</keyword>
<dbReference type="GeneID" id="67281319"/>
<dbReference type="GO" id="GO:0008137">
    <property type="term" value="F:NADH dehydrogenase (ubiquinone) activity"/>
    <property type="evidence" value="ECO:0007669"/>
    <property type="project" value="UniProtKB-UniRule"/>
</dbReference>
<dbReference type="EMBL" id="MW487927">
    <property type="protein sequence ID" value="QSF20070.1"/>
    <property type="molecule type" value="Genomic_DNA"/>
</dbReference>
<proteinExistence type="inferred from homology"/>
<gene>
    <name evidence="10" type="primary">ND3</name>
</gene>
<dbReference type="Gene3D" id="1.20.58.1610">
    <property type="entry name" value="NADH:ubiquinone/plastoquinone oxidoreductase, chain 3"/>
    <property type="match status" value="1"/>
</dbReference>
<evidence type="ECO:0000256" key="4">
    <source>
        <dbReference type="ARBA" id="ARBA00022448"/>
    </source>
</evidence>
<keyword evidence="9 10" id="KW-0496">Mitochondrion</keyword>
<name>A0A897G160_9HYME</name>
<dbReference type="AlphaFoldDB" id="A0A897G160"/>
<dbReference type="InterPro" id="IPR038430">
    <property type="entry name" value="NDAH_ubi_oxred_su3_sf"/>
</dbReference>
<keyword evidence="9" id="KW-0249">Electron transport</keyword>
<evidence type="ECO:0000256" key="7">
    <source>
        <dbReference type="ARBA" id="ARBA00023136"/>
    </source>
</evidence>
<feature type="transmembrane region" description="Helical" evidence="9">
    <location>
        <begin position="88"/>
        <end position="108"/>
    </location>
</feature>
<keyword evidence="4 9" id="KW-0813">Transport</keyword>
<evidence type="ECO:0000256" key="9">
    <source>
        <dbReference type="RuleBase" id="RU003640"/>
    </source>
</evidence>